<accession>A0ABZ3F2D6</accession>
<sequence length="167" mass="18647">MSRKFVYIFLFSFIVLFFAGCGSKKELEEYKNNMDTFYSDISEYDNIINSIDADSETCVQELLSALDGIGERFSWMASLTVPEEFSSVEALSAEANESMTNAVSLYHQAFESETFDSDAAASAKDYYNKANQNVREILSILHGNIPDGGEDYSDSAEKIDGMEPIPE</sequence>
<dbReference type="EMBL" id="CP146256">
    <property type="protein sequence ID" value="XAH76300.1"/>
    <property type="molecule type" value="Genomic_DNA"/>
</dbReference>
<dbReference type="RefSeq" id="WP_342759873.1">
    <property type="nucleotide sequence ID" value="NZ_CP146256.1"/>
</dbReference>
<dbReference type="PROSITE" id="PS51257">
    <property type="entry name" value="PROKAR_LIPOPROTEIN"/>
    <property type="match status" value="1"/>
</dbReference>
<organism evidence="2 3">
    <name type="scientific">Kineothrix sedimenti</name>
    <dbReference type="NCBI Taxonomy" id="3123317"/>
    <lineage>
        <taxon>Bacteria</taxon>
        <taxon>Bacillati</taxon>
        <taxon>Bacillota</taxon>
        <taxon>Clostridia</taxon>
        <taxon>Lachnospirales</taxon>
        <taxon>Lachnospiraceae</taxon>
        <taxon>Kineothrix</taxon>
    </lineage>
</organism>
<evidence type="ECO:0008006" key="4">
    <source>
        <dbReference type="Google" id="ProtNLM"/>
    </source>
</evidence>
<protein>
    <recommendedName>
        <fullName evidence="4">Lipoprotein</fullName>
    </recommendedName>
</protein>
<gene>
    <name evidence="2" type="ORF">V6984_11235</name>
</gene>
<reference evidence="2 3" key="1">
    <citation type="submission" date="2024-02" db="EMBL/GenBank/DDBJ databases">
        <title>Bacterial strain from lacustrine sediment.</title>
        <authorList>
            <person name="Petit C."/>
            <person name="Fadhlaoui K."/>
        </authorList>
    </citation>
    <scope>NUCLEOTIDE SEQUENCE [LARGE SCALE GENOMIC DNA]</scope>
    <source>
        <strain evidence="2 3">IPX-CK</strain>
    </source>
</reference>
<evidence type="ECO:0000313" key="2">
    <source>
        <dbReference type="EMBL" id="XAH76300.1"/>
    </source>
</evidence>
<evidence type="ECO:0000313" key="3">
    <source>
        <dbReference type="Proteomes" id="UP001451571"/>
    </source>
</evidence>
<dbReference type="Proteomes" id="UP001451571">
    <property type="component" value="Chromosome"/>
</dbReference>
<evidence type="ECO:0000256" key="1">
    <source>
        <dbReference type="SAM" id="MobiDB-lite"/>
    </source>
</evidence>
<keyword evidence="3" id="KW-1185">Reference proteome</keyword>
<proteinExistence type="predicted"/>
<feature type="region of interest" description="Disordered" evidence="1">
    <location>
        <begin position="148"/>
        <end position="167"/>
    </location>
</feature>
<name>A0ABZ3F2D6_9FIRM</name>